<reference evidence="1" key="1">
    <citation type="journal article" date="2019" name="Sci. Rep.">
        <title>Draft genome of Tanacetum cinerariifolium, the natural source of mosquito coil.</title>
        <authorList>
            <person name="Yamashiro T."/>
            <person name="Shiraishi A."/>
            <person name="Satake H."/>
            <person name="Nakayama K."/>
        </authorList>
    </citation>
    <scope>NUCLEOTIDE SEQUENCE</scope>
</reference>
<sequence>MNNELPQTLQSFDPTCYSDKENSVPCVSKPNFVDESSYNFNPPPQPPIYSCEFCGSNAQYGHYCTLQAPFINPEPGYNQDFTFPQNIRDFQQQYLCCDQCGGLHETFQCQQKQEEKQIEEEQVAKARYWKIPACCNDDDDYDSAITPVLYTEETDNSLSMGDKHLDTISATELDEVIKSSVEDLVSIPSKFEGIPDTMCDVHLVSNPTPLEAKDHVEIVINFNDDISSSDDDSLYKENIEYVEASPHDSELVSLHVAEIVIPEVGGIDDDILLTIKDDILCEKLLNVNLLIVTIEALNDNPTPSSDCKTKSPSTSLKSFLEEANTFYNSVPEFENFCFDLEEISSGSTTTHYDISFLDYEVFYFNDDHIEEISSGSTTTHSNIFLSKYDSFFFDSLNDQFPPTDRSDFANEESNFIDEEFADELAHIISPPEYDCFYF</sequence>
<dbReference type="AlphaFoldDB" id="A0A6L2M2R1"/>
<proteinExistence type="predicted"/>
<name>A0A6L2M2R1_TANCI</name>
<dbReference type="EMBL" id="BKCJ010005721">
    <property type="protein sequence ID" value="GEU68293.1"/>
    <property type="molecule type" value="Genomic_DNA"/>
</dbReference>
<comment type="caution">
    <text evidence="1">The sequence shown here is derived from an EMBL/GenBank/DDBJ whole genome shotgun (WGS) entry which is preliminary data.</text>
</comment>
<evidence type="ECO:0000313" key="1">
    <source>
        <dbReference type="EMBL" id="GEU68293.1"/>
    </source>
</evidence>
<evidence type="ECO:0008006" key="2">
    <source>
        <dbReference type="Google" id="ProtNLM"/>
    </source>
</evidence>
<accession>A0A6L2M2R1</accession>
<gene>
    <name evidence="1" type="ORF">Tci_040271</name>
</gene>
<protein>
    <recommendedName>
        <fullName evidence="2">Reverse transcriptase domain-containing protein</fullName>
    </recommendedName>
</protein>
<organism evidence="1">
    <name type="scientific">Tanacetum cinerariifolium</name>
    <name type="common">Dalmatian daisy</name>
    <name type="synonym">Chrysanthemum cinerariifolium</name>
    <dbReference type="NCBI Taxonomy" id="118510"/>
    <lineage>
        <taxon>Eukaryota</taxon>
        <taxon>Viridiplantae</taxon>
        <taxon>Streptophyta</taxon>
        <taxon>Embryophyta</taxon>
        <taxon>Tracheophyta</taxon>
        <taxon>Spermatophyta</taxon>
        <taxon>Magnoliopsida</taxon>
        <taxon>eudicotyledons</taxon>
        <taxon>Gunneridae</taxon>
        <taxon>Pentapetalae</taxon>
        <taxon>asterids</taxon>
        <taxon>campanulids</taxon>
        <taxon>Asterales</taxon>
        <taxon>Asteraceae</taxon>
        <taxon>Asteroideae</taxon>
        <taxon>Anthemideae</taxon>
        <taxon>Anthemidinae</taxon>
        <taxon>Tanacetum</taxon>
    </lineage>
</organism>